<dbReference type="EMBL" id="CP003805">
    <property type="protein sequence ID" value="AGF48307.1"/>
    <property type="molecule type" value="Genomic_DNA"/>
</dbReference>
<accession>M1LS03</accession>
<dbReference type="RefSeq" id="WP_015396994.1">
    <property type="nucleotide sequence ID" value="NC_020299.1"/>
</dbReference>
<dbReference type="STRING" id="1208920.CONE_0533"/>
<dbReference type="KEGG" id="kon:CONE_0533"/>
<dbReference type="PATRIC" id="fig|1208920.3.peg.294"/>
<sequence length="310" mass="36147">MNIIIPGLILPKEMNIKSFDMIQTYAPYLYEFINTSYAKSNFSNSTEENGCTAFEKWKLKSCGFENEKNQLFSSGLGPFLAKTEPNDPYPVWLLELIHLDVGINGATISNPKIEKLDSRESISLLESILPIIRKSEFKIEFISPERWRLFPPYNIDIESFSPKSITGKNINNFLDYKPKLSNWRKLLNEIQIMWNKHDVNINRLNNGLDTINSLWLYGGAMSWNFKKYEGIILDDLENIEIYDNIELWINKLANIDLSVKSHLFSKNNKKKKDITLTIFGTDISIEISVPNIFKRIIYGYGRKNKWQYYL</sequence>
<proteinExistence type="predicted"/>
<dbReference type="Proteomes" id="UP000011541">
    <property type="component" value="Chromosome"/>
</dbReference>
<organism evidence="1 2">
    <name type="scientific">Candidatus Kinetoplastidibacterium stringomonadis TCC290E</name>
    <dbReference type="NCBI Taxonomy" id="1208920"/>
    <lineage>
        <taxon>Bacteria</taxon>
        <taxon>Pseudomonadati</taxon>
        <taxon>Pseudomonadota</taxon>
        <taxon>Betaproteobacteria</taxon>
        <taxon>Candidatus Kinetoplastidibacterium</taxon>
    </lineage>
</organism>
<gene>
    <name evidence="1" type="ORF">CONE_0533</name>
</gene>
<protein>
    <submittedName>
        <fullName evidence="1">Uncharacterized protein</fullName>
    </submittedName>
</protein>
<dbReference type="HOGENOM" id="CLU_893364_0_0_4"/>
<dbReference type="OrthoDB" id="5295974at2"/>
<keyword evidence="2" id="KW-1185">Reference proteome</keyword>
<evidence type="ECO:0000313" key="2">
    <source>
        <dbReference type="Proteomes" id="UP000011541"/>
    </source>
</evidence>
<reference evidence="1 2" key="1">
    <citation type="journal article" date="2013" name="Genome Biol. Evol.">
        <title>Genome evolution and phylogenomic analysis of candidatus kinetoplastibacterium, the betaproteobacterial endosymbionts of strigomonas and angomonas.</title>
        <authorList>
            <person name="Alves J.M."/>
            <person name="Serrano M.G."/>
            <person name="Maia da Silva F."/>
            <person name="Voegtly L.J."/>
            <person name="Matveyev A.V."/>
            <person name="Teixeira M.M."/>
            <person name="Camargo E.P."/>
            <person name="Buck G.A."/>
        </authorList>
    </citation>
    <scope>NUCLEOTIDE SEQUENCE [LARGE SCALE GENOMIC DNA]</scope>
    <source>
        <strain evidence="1 2">TCC290E</strain>
    </source>
</reference>
<dbReference type="eggNOG" id="COG4255">
    <property type="taxonomic scope" value="Bacteria"/>
</dbReference>
<name>M1LS03_9PROT</name>
<dbReference type="AlphaFoldDB" id="M1LS03"/>
<evidence type="ECO:0000313" key="1">
    <source>
        <dbReference type="EMBL" id="AGF48307.1"/>
    </source>
</evidence>